<evidence type="ECO:0000313" key="2">
    <source>
        <dbReference type="EMBL" id="QHT85355.1"/>
    </source>
</evidence>
<feature type="region of interest" description="Disordered" evidence="1">
    <location>
        <begin position="1"/>
        <end position="20"/>
    </location>
</feature>
<dbReference type="EMBL" id="MN740041">
    <property type="protein sequence ID" value="QHT85355.1"/>
    <property type="molecule type" value="Genomic_DNA"/>
</dbReference>
<proteinExistence type="predicted"/>
<reference evidence="2" key="1">
    <citation type="journal article" date="2020" name="Nature">
        <title>Giant virus diversity and host interactions through global metagenomics.</title>
        <authorList>
            <person name="Schulz F."/>
            <person name="Roux S."/>
            <person name="Paez-Espino D."/>
            <person name="Jungbluth S."/>
            <person name="Walsh D.A."/>
            <person name="Denef V.J."/>
            <person name="McMahon K.D."/>
            <person name="Konstantinidis K.T."/>
            <person name="Eloe-Fadrosh E.A."/>
            <person name="Kyrpides N.C."/>
            <person name="Woyke T."/>
        </authorList>
    </citation>
    <scope>NUCLEOTIDE SEQUENCE</scope>
    <source>
        <strain evidence="2">GVMAG-M-3300023184-17</strain>
    </source>
</reference>
<sequence>MKQREIARQAEIKKKETEAEEDRVAETVYERIPCSSQRVNISDHVLYNDKPATVTDVLYEITYEDGSKEVVKCDGSLINVSYAIKQNKDMLYRKRHPIGYGVNDRGGKRTKRKNKKNKKTRYGMETRS</sequence>
<organism evidence="2">
    <name type="scientific">viral metagenome</name>
    <dbReference type="NCBI Taxonomy" id="1070528"/>
    <lineage>
        <taxon>unclassified sequences</taxon>
        <taxon>metagenomes</taxon>
        <taxon>organismal metagenomes</taxon>
    </lineage>
</organism>
<feature type="region of interest" description="Disordered" evidence="1">
    <location>
        <begin position="99"/>
        <end position="128"/>
    </location>
</feature>
<accession>A0A6C0HYY5</accession>
<feature type="compositionally biased region" description="Basic residues" evidence="1">
    <location>
        <begin position="108"/>
        <end position="121"/>
    </location>
</feature>
<protein>
    <submittedName>
        <fullName evidence="2">Uncharacterized protein</fullName>
    </submittedName>
</protein>
<evidence type="ECO:0000256" key="1">
    <source>
        <dbReference type="SAM" id="MobiDB-lite"/>
    </source>
</evidence>
<dbReference type="AlphaFoldDB" id="A0A6C0HYY5"/>
<name>A0A6C0HYY5_9ZZZZ</name>